<dbReference type="Gene3D" id="1.10.555.10">
    <property type="entry name" value="Rho GTPase activation protein"/>
    <property type="match status" value="1"/>
</dbReference>
<protein>
    <submittedName>
        <fullName evidence="4">RhoGAP domain protein (GTPase activator of small GTPases)</fullName>
    </submittedName>
</protein>
<feature type="domain" description="Rho-GAP" evidence="2">
    <location>
        <begin position="1"/>
        <end position="210"/>
    </location>
</feature>
<dbReference type="Proteomes" id="UP000054820">
    <property type="component" value="Unassembled WGS sequence"/>
</dbReference>
<evidence type="ECO:0000313" key="3">
    <source>
        <dbReference type="EMBL" id="KTD77004.1"/>
    </source>
</evidence>
<dbReference type="InterPro" id="IPR000198">
    <property type="entry name" value="RhoGAP_dom"/>
</dbReference>
<evidence type="ECO:0000256" key="1">
    <source>
        <dbReference type="SAM" id="Coils"/>
    </source>
</evidence>
<dbReference type="EMBL" id="UGOY01000001">
    <property type="protein sequence ID" value="STY22433.1"/>
    <property type="molecule type" value="Genomic_DNA"/>
</dbReference>
<evidence type="ECO:0000313" key="6">
    <source>
        <dbReference type="Proteomes" id="UP000255110"/>
    </source>
</evidence>
<dbReference type="EMBL" id="LNYZ01000015">
    <property type="protein sequence ID" value="KTD77004.1"/>
    <property type="molecule type" value="Genomic_DNA"/>
</dbReference>
<name>A0A378L6K6_9GAMM</name>
<dbReference type="GO" id="GO:0007165">
    <property type="term" value="P:signal transduction"/>
    <property type="evidence" value="ECO:0007669"/>
    <property type="project" value="InterPro"/>
</dbReference>
<dbReference type="AlphaFoldDB" id="A0A378L6K6"/>
<reference evidence="3 5" key="1">
    <citation type="submission" date="2015-11" db="EMBL/GenBank/DDBJ databases">
        <title>Genomic analysis of 38 Legionella species identifies large and diverse effector repertoires.</title>
        <authorList>
            <person name="Burstein D."/>
            <person name="Amaro F."/>
            <person name="Zusman T."/>
            <person name="Lifshitz Z."/>
            <person name="Cohen O."/>
            <person name="Gilbert J.A."/>
            <person name="Pupko T."/>
            <person name="Shuman H.A."/>
            <person name="Segal G."/>
        </authorList>
    </citation>
    <scope>NUCLEOTIDE SEQUENCE [LARGE SCALE GENOMIC DNA]</scope>
    <source>
        <strain evidence="3 5">SC-18-C9</strain>
    </source>
</reference>
<dbReference type="RefSeq" id="WP_058477801.1">
    <property type="nucleotide sequence ID" value="NZ_CAAAIO010000022.1"/>
</dbReference>
<feature type="coiled-coil region" evidence="1">
    <location>
        <begin position="256"/>
        <end position="313"/>
    </location>
</feature>
<keyword evidence="5" id="KW-1185">Reference proteome</keyword>
<gene>
    <name evidence="3" type="ORF">Lstg_2247</name>
    <name evidence="4" type="ORF">NCTC11991_01019</name>
</gene>
<dbReference type="PROSITE" id="PS50238">
    <property type="entry name" value="RHOGAP"/>
    <property type="match status" value="1"/>
</dbReference>
<evidence type="ECO:0000259" key="2">
    <source>
        <dbReference type="PROSITE" id="PS50238"/>
    </source>
</evidence>
<dbReference type="SUPFAM" id="SSF48350">
    <property type="entry name" value="GTPase activation domain, GAP"/>
    <property type="match status" value="1"/>
</dbReference>
<proteinExistence type="predicted"/>
<dbReference type="Proteomes" id="UP000255110">
    <property type="component" value="Unassembled WGS sequence"/>
</dbReference>
<organism evidence="4 6">
    <name type="scientific">Legionella steigerwaltii</name>
    <dbReference type="NCBI Taxonomy" id="460"/>
    <lineage>
        <taxon>Bacteria</taxon>
        <taxon>Pseudomonadati</taxon>
        <taxon>Pseudomonadota</taxon>
        <taxon>Gammaproteobacteria</taxon>
        <taxon>Legionellales</taxon>
        <taxon>Legionellaceae</taxon>
        <taxon>Legionella</taxon>
    </lineage>
</organism>
<keyword evidence="1" id="KW-0175">Coiled coil</keyword>
<dbReference type="OrthoDB" id="5652643at2"/>
<evidence type="ECO:0000313" key="4">
    <source>
        <dbReference type="EMBL" id="STY22433.1"/>
    </source>
</evidence>
<accession>A0A378L6K6</accession>
<evidence type="ECO:0000313" key="5">
    <source>
        <dbReference type="Proteomes" id="UP000054820"/>
    </source>
</evidence>
<sequence length="402" mass="46050">MSGPYNTQIIVNVFRSIAHLVSLHPELLKTQGVFRVAGAKEDTEKLLEQLISEYFDVNILIHYVMEDNKVYSEHLHNILGMIPAVFKNSPILDSKDSLLINFSKKLKLLLNSQQEKDITNAANQLFDKFIHELLLSKRVDHQRAGEIIYHYCYLMHQAGIFQDTNLMTYHNLAIIMAPRLTQDLGLFPASDLLGLSGFLSQLTSVLENYITDENWNKDFKERHADKLEHLSKTSHSIREQLEHMRESSRAVVLVSMKNLTMQASKLKDEIDTIEKQLQDDPKRKVKKALTKQLRRLKEEQNELNLKVSELSQKIPTLNRGYQKIQEEIDLVSLSESEEKPAKNNRGKQERCISLAQFSIFESERSPSTPTSLSPLPEAVEIFAVQEGADYDDPQEHCLGGPQ</sequence>
<dbReference type="InterPro" id="IPR008936">
    <property type="entry name" value="Rho_GTPase_activation_prot"/>
</dbReference>
<reference evidence="4 6" key="2">
    <citation type="submission" date="2018-06" db="EMBL/GenBank/DDBJ databases">
        <authorList>
            <consortium name="Pathogen Informatics"/>
            <person name="Doyle S."/>
        </authorList>
    </citation>
    <scope>NUCLEOTIDE SEQUENCE [LARGE SCALE GENOMIC DNA]</scope>
    <source>
        <strain evidence="4 6">NCTC11991</strain>
    </source>
</reference>